<keyword evidence="5" id="KW-1185">Reference proteome</keyword>
<dbReference type="GO" id="GO:0005634">
    <property type="term" value="C:nucleus"/>
    <property type="evidence" value="ECO:0007669"/>
    <property type="project" value="TreeGrafter"/>
</dbReference>
<keyword evidence="4" id="KW-0378">Hydrolase</keyword>
<keyword evidence="4" id="KW-0269">Exonuclease</keyword>
<protein>
    <submittedName>
        <fullName evidence="4">Endonuclease/exonuclease/phosphatase family protein</fullName>
    </submittedName>
</protein>
<dbReference type="AlphaFoldDB" id="V5FSS6"/>
<dbReference type="Gene3D" id="1.10.1410.10">
    <property type="match status" value="1"/>
</dbReference>
<dbReference type="InParanoid" id="V5FSS6"/>
<gene>
    <name evidence="4" type="ORF">PVAR5_0220</name>
</gene>
<dbReference type="PANTHER" id="PTHR10682:SF23">
    <property type="entry name" value="POLYNUCLEOTIDE ADENYLYLTRANSFERASE"/>
    <property type="match status" value="1"/>
</dbReference>
<keyword evidence="4" id="KW-0540">Nuclease</keyword>
<dbReference type="GO" id="GO:0004527">
    <property type="term" value="F:exonuclease activity"/>
    <property type="evidence" value="ECO:0007669"/>
    <property type="project" value="UniProtKB-KW"/>
</dbReference>
<dbReference type="InterPro" id="IPR001398">
    <property type="entry name" value="Macrophage_inhib_fac"/>
</dbReference>
<dbReference type="GO" id="GO:0004519">
    <property type="term" value="F:endonuclease activity"/>
    <property type="evidence" value="ECO:0007669"/>
    <property type="project" value="UniProtKB-KW"/>
</dbReference>
<dbReference type="OrthoDB" id="255819at2759"/>
<feature type="region of interest" description="Disordered" evidence="2">
    <location>
        <begin position="851"/>
        <end position="881"/>
    </location>
</feature>
<feature type="domain" description="MJ1316 RNA cyclic group end recognition" evidence="3">
    <location>
        <begin position="544"/>
        <end position="611"/>
    </location>
</feature>
<feature type="compositionally biased region" description="Polar residues" evidence="2">
    <location>
        <begin position="628"/>
        <end position="643"/>
    </location>
</feature>
<name>V5FSS6_BYSSN</name>
<dbReference type="SUPFAM" id="SSF55331">
    <property type="entry name" value="Tautomerase/MIF"/>
    <property type="match status" value="1"/>
</dbReference>
<comment type="caution">
    <text evidence="4">The sequence shown here is derived from an EMBL/GenBank/DDBJ whole genome shotgun (WGS) entry which is preliminary data.</text>
</comment>
<proteinExistence type="inferred from homology"/>
<dbReference type="InterPro" id="IPR014347">
    <property type="entry name" value="Tautomerase/MIF_sf"/>
</dbReference>
<reference evidence="5" key="1">
    <citation type="journal article" date="2014" name="Genome Announc.">
        <title>Draft genome sequence of the formaldehyde-resistant fungus Byssochlamys spectabilis No. 5 (anamorph Paecilomyces variotii No. 5) (NBRC109023).</title>
        <authorList>
            <person name="Oka T."/>
            <person name="Ekino K."/>
            <person name="Fukuda K."/>
            <person name="Nomura Y."/>
        </authorList>
    </citation>
    <scope>NUCLEOTIDE SEQUENCE [LARGE SCALE GENOMIC DNA]</scope>
    <source>
        <strain evidence="5">No. 5 / NBRC 109023</strain>
    </source>
</reference>
<feature type="region of interest" description="Disordered" evidence="2">
    <location>
        <begin position="618"/>
        <end position="668"/>
    </location>
</feature>
<sequence>MAPNEAAGVASTTDIDLDQIDVARALLLSNKELPSQEQIENQEKLFGSFGQLILGPSCKVRIFGNNGTLYGYESLSGEEHLLLVRVGSHGLGTWKPSDPMSCVCFGSMSKSSFLSLAENRLQSVKEDEKITIHKKSTDPENEVNEMFHVSLKESRIGLHFCFLAPYGMSRWDDLLNSSSHESTLSTDTMRALNACKDIRYIHDSIPNIEKFKIAYHFLHLWARYRGIYSERLGYLSHEQILLLLNYLWKTQRCDREPLPSILNMFFTHYSQLDWDKEVIVDPEHGTKDIASRSHRRTPVIICSLFSPWRNTGSLITRNSLQLILREFARAANLTGDAKTDWQELLGLQALPAEKDPFSFAASQFIGKFSVFVRFEMRYWGSNAASRVHFLNSMENKIAFLFNKLTESEFKYSLSRSRSLAFAWPYRLRDRPESAEAEKFFYLIGVEYNGTPEDLDHVKNSIRSECDKLVEEMCQLGMFDPTTGWVNISIVGSGDIEEVFSDGDGVPGEPEKIFMPRSVESPHLTKNVKKVTANHSAGNEPPAKLRPAADILSRLIWDPEFDRKDYIVGYDDRFSGALEVPLDSWKSDPTDDEFIPQHRILYFKHRSSNEIVSIEEDKLTRELTRGAPTDSSGTRAASGRNPSQEEAVRKRSQYFEDSLSTREPHNTPKYRVNQDSIVIVEMKTNTRVTADEFQLLSDISSLFMQVYQRPENSILVTVEQNACLRFGSSPAPAYLLTVSALPSLIAPVTNLRNTILIQQGLKGILRIPPNRGVIRFTPVPEENFATNGATIMGEIDHLEQTARDESPGILKSISRSMSRKLKSSSTNSNPLSLSLTNTAGSSIPLITEVPEPSISAGTTTETVQGNTGSEGGNKERTVKKSGSVQRFVARRLSELGSIGDTP</sequence>
<dbReference type="Pfam" id="PF04457">
    <property type="entry name" value="MJ1316"/>
    <property type="match status" value="1"/>
</dbReference>
<dbReference type="GO" id="GO:1990817">
    <property type="term" value="F:poly(A) RNA polymerase activity"/>
    <property type="evidence" value="ECO:0007669"/>
    <property type="project" value="TreeGrafter"/>
</dbReference>
<dbReference type="Pfam" id="PF01187">
    <property type="entry name" value="MIF"/>
    <property type="match status" value="1"/>
</dbReference>
<organism evidence="4 5">
    <name type="scientific">Byssochlamys spectabilis (strain No. 5 / NBRC 109023)</name>
    <name type="common">Paecilomyces variotii</name>
    <dbReference type="NCBI Taxonomy" id="1356009"/>
    <lineage>
        <taxon>Eukaryota</taxon>
        <taxon>Fungi</taxon>
        <taxon>Dikarya</taxon>
        <taxon>Ascomycota</taxon>
        <taxon>Pezizomycotina</taxon>
        <taxon>Eurotiomycetes</taxon>
        <taxon>Eurotiomycetidae</taxon>
        <taxon>Eurotiales</taxon>
        <taxon>Thermoascaceae</taxon>
        <taxon>Paecilomyces</taxon>
    </lineage>
</organism>
<evidence type="ECO:0000313" key="4">
    <source>
        <dbReference type="EMBL" id="GAD91647.1"/>
    </source>
</evidence>
<evidence type="ECO:0000313" key="5">
    <source>
        <dbReference type="Proteomes" id="UP000018001"/>
    </source>
</evidence>
<dbReference type="EMBL" id="BAUL01000002">
    <property type="protein sequence ID" value="GAD91647.1"/>
    <property type="molecule type" value="Genomic_DNA"/>
</dbReference>
<evidence type="ECO:0000259" key="3">
    <source>
        <dbReference type="Pfam" id="PF04457"/>
    </source>
</evidence>
<dbReference type="HOGENOM" id="CLU_321585_0_0_1"/>
<accession>V5FSS6</accession>
<dbReference type="Proteomes" id="UP000018001">
    <property type="component" value="Unassembled WGS sequence"/>
</dbReference>
<dbReference type="InterPro" id="IPR040459">
    <property type="entry name" value="MJ1316"/>
</dbReference>
<comment type="similarity">
    <text evidence="1">Belongs to the MIF family.</text>
</comment>
<evidence type="ECO:0000256" key="1">
    <source>
        <dbReference type="ARBA" id="ARBA00005851"/>
    </source>
</evidence>
<evidence type="ECO:0000256" key="2">
    <source>
        <dbReference type="SAM" id="MobiDB-lite"/>
    </source>
</evidence>
<dbReference type="PANTHER" id="PTHR10682">
    <property type="entry name" value="POLY A POLYMERASE"/>
    <property type="match status" value="1"/>
</dbReference>
<dbReference type="Gene3D" id="3.30.429.10">
    <property type="entry name" value="Macrophage Migration Inhibitory Factor"/>
    <property type="match status" value="1"/>
</dbReference>
<dbReference type="SUPFAM" id="SSF81631">
    <property type="entry name" value="PAP/OAS1 substrate-binding domain"/>
    <property type="match status" value="1"/>
</dbReference>
<dbReference type="eggNOG" id="KOG2245">
    <property type="taxonomic scope" value="Eukaryota"/>
</dbReference>
<feature type="compositionally biased region" description="Polar residues" evidence="2">
    <location>
        <begin position="854"/>
        <end position="866"/>
    </location>
</feature>
<keyword evidence="4" id="KW-0255">Endonuclease</keyword>